<dbReference type="PANTHER" id="PTHR15004">
    <property type="entry name" value="GLUTAMYL-TRNA(GLN) AMIDOTRANSFERASE SUBUNIT C, MITOCHONDRIAL"/>
    <property type="match status" value="1"/>
</dbReference>
<dbReference type="GO" id="GO:0050566">
    <property type="term" value="F:asparaginyl-tRNA synthase (glutamine-hydrolyzing) activity"/>
    <property type="evidence" value="ECO:0007669"/>
    <property type="project" value="RHEA"/>
</dbReference>
<dbReference type="HAMAP" id="MF_00122">
    <property type="entry name" value="GatC"/>
    <property type="match status" value="1"/>
</dbReference>
<reference evidence="2 3" key="1">
    <citation type="submission" date="2018-10" db="EMBL/GenBank/DDBJ databases">
        <title>Genomic Encyclopedia of Archaeal and Bacterial Type Strains, Phase II (KMG-II): from individual species to whole genera.</title>
        <authorList>
            <person name="Goeker M."/>
        </authorList>
    </citation>
    <scope>NUCLEOTIDE SEQUENCE [LARGE SCALE GENOMIC DNA]</scope>
    <source>
        <strain evidence="2 3">DSM 16510</strain>
    </source>
</reference>
<comment type="catalytic activity">
    <reaction evidence="1">
        <text>L-aspartyl-tRNA(Asn) + L-glutamine + ATP + H2O = L-asparaginyl-tRNA(Asn) + L-glutamate + ADP + phosphate + 2 H(+)</text>
        <dbReference type="Rhea" id="RHEA:14513"/>
        <dbReference type="Rhea" id="RHEA-COMP:9674"/>
        <dbReference type="Rhea" id="RHEA-COMP:9677"/>
        <dbReference type="ChEBI" id="CHEBI:15377"/>
        <dbReference type="ChEBI" id="CHEBI:15378"/>
        <dbReference type="ChEBI" id="CHEBI:29985"/>
        <dbReference type="ChEBI" id="CHEBI:30616"/>
        <dbReference type="ChEBI" id="CHEBI:43474"/>
        <dbReference type="ChEBI" id="CHEBI:58359"/>
        <dbReference type="ChEBI" id="CHEBI:78515"/>
        <dbReference type="ChEBI" id="CHEBI:78516"/>
        <dbReference type="ChEBI" id="CHEBI:456216"/>
    </reaction>
</comment>
<dbReference type="Pfam" id="PF02686">
    <property type="entry name" value="GatC"/>
    <property type="match status" value="1"/>
</dbReference>
<keyword evidence="1" id="KW-0547">Nucleotide-binding</keyword>
<proteinExistence type="inferred from homology"/>
<dbReference type="GO" id="GO:0070681">
    <property type="term" value="P:glutaminyl-tRNAGln biosynthesis via transamidation"/>
    <property type="evidence" value="ECO:0007669"/>
    <property type="project" value="TreeGrafter"/>
</dbReference>
<keyword evidence="2" id="KW-0808">Transferase</keyword>
<dbReference type="EC" id="6.3.5.-" evidence="1"/>
<dbReference type="GO" id="GO:0006450">
    <property type="term" value="P:regulation of translational fidelity"/>
    <property type="evidence" value="ECO:0007669"/>
    <property type="project" value="InterPro"/>
</dbReference>
<keyword evidence="1" id="KW-0436">Ligase</keyword>
<comment type="function">
    <text evidence="1">Allows the formation of correctly charged Asn-tRNA(Asn) or Gln-tRNA(Gln) through the transamidation of misacylated Asp-tRNA(Asn) or Glu-tRNA(Gln) in organisms which lack either or both of asparaginyl-tRNA or glutaminyl-tRNA synthetases. The reaction takes place in the presence of glutamine and ATP through an activated phospho-Asp-tRNA(Asn) or phospho-Glu-tRNA(Gln).</text>
</comment>
<dbReference type="GO" id="GO:0050567">
    <property type="term" value="F:glutaminyl-tRNA synthase (glutamine-hydrolyzing) activity"/>
    <property type="evidence" value="ECO:0007669"/>
    <property type="project" value="UniProtKB-UniRule"/>
</dbReference>
<gene>
    <name evidence="1" type="primary">gatC</name>
    <name evidence="2" type="ORF">BCF55_1679</name>
</gene>
<dbReference type="GO" id="GO:0006412">
    <property type="term" value="P:translation"/>
    <property type="evidence" value="ECO:0007669"/>
    <property type="project" value="UniProtKB-UniRule"/>
</dbReference>
<name>A0A497XQV8_9AQUI</name>
<accession>A0A497XQV8</accession>
<dbReference type="SUPFAM" id="SSF141000">
    <property type="entry name" value="Glu-tRNAGln amidotransferase C subunit"/>
    <property type="match status" value="1"/>
</dbReference>
<dbReference type="InterPro" id="IPR003837">
    <property type="entry name" value="GatC"/>
</dbReference>
<dbReference type="PANTHER" id="PTHR15004:SF0">
    <property type="entry name" value="GLUTAMYL-TRNA(GLN) AMIDOTRANSFERASE SUBUNIT C, MITOCHONDRIAL"/>
    <property type="match status" value="1"/>
</dbReference>
<dbReference type="Gene3D" id="1.10.20.60">
    <property type="entry name" value="Glu-tRNAGln amidotransferase C subunit, N-terminal domain"/>
    <property type="match status" value="1"/>
</dbReference>
<dbReference type="Proteomes" id="UP000267841">
    <property type="component" value="Unassembled WGS sequence"/>
</dbReference>
<dbReference type="GO" id="GO:0016740">
    <property type="term" value="F:transferase activity"/>
    <property type="evidence" value="ECO:0007669"/>
    <property type="project" value="UniProtKB-KW"/>
</dbReference>
<evidence type="ECO:0000256" key="1">
    <source>
        <dbReference type="HAMAP-Rule" id="MF_00122"/>
    </source>
</evidence>
<dbReference type="OrthoDB" id="9813938at2"/>
<keyword evidence="1" id="KW-0067">ATP-binding</keyword>
<keyword evidence="1" id="KW-0648">Protein biosynthesis</keyword>
<dbReference type="InterPro" id="IPR036113">
    <property type="entry name" value="Asp/Glu-ADT_sf_sub_c"/>
</dbReference>
<keyword evidence="3" id="KW-1185">Reference proteome</keyword>
<protein>
    <recommendedName>
        <fullName evidence="1">Aspartyl/glutamyl-tRNA(Asn/Gln) amidotransferase subunit C</fullName>
        <shortName evidence="1">Asp/Glu-ADT subunit C</shortName>
        <ecNumber evidence="1">6.3.5.-</ecNumber>
    </recommendedName>
</protein>
<comment type="caution">
    <text evidence="2">The sequence shown here is derived from an EMBL/GenBank/DDBJ whole genome shotgun (WGS) entry which is preliminary data.</text>
</comment>
<sequence>MVDRGWVQKIALLARLKLTEEEVELFSRQLGDILSFVQQLEELDTSGVEPYLQNIEETPMREDEPKGSLTHEEALKNAPERENGFFVVPRIVEV</sequence>
<comment type="catalytic activity">
    <reaction evidence="1">
        <text>L-glutamyl-tRNA(Gln) + L-glutamine + ATP + H2O = L-glutaminyl-tRNA(Gln) + L-glutamate + ADP + phosphate + H(+)</text>
        <dbReference type="Rhea" id="RHEA:17521"/>
        <dbReference type="Rhea" id="RHEA-COMP:9681"/>
        <dbReference type="Rhea" id="RHEA-COMP:9684"/>
        <dbReference type="ChEBI" id="CHEBI:15377"/>
        <dbReference type="ChEBI" id="CHEBI:15378"/>
        <dbReference type="ChEBI" id="CHEBI:29985"/>
        <dbReference type="ChEBI" id="CHEBI:30616"/>
        <dbReference type="ChEBI" id="CHEBI:43474"/>
        <dbReference type="ChEBI" id="CHEBI:58359"/>
        <dbReference type="ChEBI" id="CHEBI:78520"/>
        <dbReference type="ChEBI" id="CHEBI:78521"/>
        <dbReference type="ChEBI" id="CHEBI:456216"/>
    </reaction>
</comment>
<organism evidence="2 3">
    <name type="scientific">Hydrogenivirga caldilitoris</name>
    <dbReference type="NCBI Taxonomy" id="246264"/>
    <lineage>
        <taxon>Bacteria</taxon>
        <taxon>Pseudomonadati</taxon>
        <taxon>Aquificota</taxon>
        <taxon>Aquificia</taxon>
        <taxon>Aquificales</taxon>
        <taxon>Aquificaceae</taxon>
        <taxon>Hydrogenivirga</taxon>
    </lineage>
</organism>
<evidence type="ECO:0000313" key="2">
    <source>
        <dbReference type="EMBL" id="RLJ71377.1"/>
    </source>
</evidence>
<dbReference type="NCBIfam" id="TIGR00135">
    <property type="entry name" value="gatC"/>
    <property type="match status" value="1"/>
</dbReference>
<comment type="similarity">
    <text evidence="1">Belongs to the GatC family.</text>
</comment>
<dbReference type="GO" id="GO:0005524">
    <property type="term" value="F:ATP binding"/>
    <property type="evidence" value="ECO:0007669"/>
    <property type="project" value="UniProtKB-KW"/>
</dbReference>
<dbReference type="AlphaFoldDB" id="A0A497XQV8"/>
<evidence type="ECO:0000313" key="3">
    <source>
        <dbReference type="Proteomes" id="UP000267841"/>
    </source>
</evidence>
<comment type="subunit">
    <text evidence="1">Heterotrimer of A, B and C subunits.</text>
</comment>
<dbReference type="RefSeq" id="WP_121012704.1">
    <property type="nucleotide sequence ID" value="NZ_RCCJ01000001.1"/>
</dbReference>
<dbReference type="EMBL" id="RCCJ01000001">
    <property type="protein sequence ID" value="RLJ71377.1"/>
    <property type="molecule type" value="Genomic_DNA"/>
</dbReference>